<name>A0A9X3EUK7_9BACT</name>
<keyword evidence="4" id="KW-1185">Reference proteome</keyword>
<evidence type="ECO:0000256" key="1">
    <source>
        <dbReference type="SAM" id="MobiDB-lite"/>
    </source>
</evidence>
<proteinExistence type="predicted"/>
<feature type="chain" id="PRO_5040848781" evidence="2">
    <location>
        <begin position="24"/>
        <end position="405"/>
    </location>
</feature>
<feature type="region of interest" description="Disordered" evidence="1">
    <location>
        <begin position="327"/>
        <end position="385"/>
    </location>
</feature>
<dbReference type="EMBL" id="JAPNKE010000002">
    <property type="protein sequence ID" value="MCY1009699.1"/>
    <property type="molecule type" value="Genomic_DNA"/>
</dbReference>
<protein>
    <submittedName>
        <fullName evidence="3">Uncharacterized protein</fullName>
    </submittedName>
</protein>
<dbReference type="RefSeq" id="WP_267772374.1">
    <property type="nucleotide sequence ID" value="NZ_JAPNKE010000002.1"/>
</dbReference>
<feature type="signal peptide" evidence="2">
    <location>
        <begin position="1"/>
        <end position="23"/>
    </location>
</feature>
<comment type="caution">
    <text evidence="3">The sequence shown here is derived from an EMBL/GenBank/DDBJ whole genome shotgun (WGS) entry which is preliminary data.</text>
</comment>
<dbReference type="AlphaFoldDB" id="A0A9X3EUK7"/>
<evidence type="ECO:0000256" key="2">
    <source>
        <dbReference type="SAM" id="SignalP"/>
    </source>
</evidence>
<evidence type="ECO:0000313" key="4">
    <source>
        <dbReference type="Proteomes" id="UP001150924"/>
    </source>
</evidence>
<accession>A0A9X3EUK7</accession>
<organism evidence="3 4">
    <name type="scientific">Nannocystis pusilla</name>
    <dbReference type="NCBI Taxonomy" id="889268"/>
    <lineage>
        <taxon>Bacteria</taxon>
        <taxon>Pseudomonadati</taxon>
        <taxon>Myxococcota</taxon>
        <taxon>Polyangia</taxon>
        <taxon>Nannocystales</taxon>
        <taxon>Nannocystaceae</taxon>
        <taxon>Nannocystis</taxon>
    </lineage>
</organism>
<keyword evidence="2" id="KW-0732">Signal</keyword>
<gene>
    <name evidence="3" type="ORF">OV079_29870</name>
</gene>
<sequence>MLSPSTSLALLAVLLAAPRLAHAAARCELTGPPALLGRVAGSDGLAGELDVRRGDAIDVHLVAPGRLDGEPVLFSDAGAARHVSWSGSGCPEVQVRWRRVEPRMQHVTTPAPNAAIAIYANAVVFGPSHGTWLGYDRLEYFETALPAGDDRWTFTVRDARPSDAALADARLPEYRDLGTMRLAATVTGPDAVARATPDADDAPRGQIGDDVFRYSVRSGDGLFGWLTSYFNVPYVFGSAGVGARSQAERRVGADCADLIVAGLRRAGRRDLAYSSVGGLVRSLQRLTTPLEVRARGEALEAATYVPRPGDILALDYIGSAELRARGTTSSCSRSTAAPAAARPTAASAPTTSSPTSATPRASSSPRSAPRATSASSSSAPAASTVDDFTCPRGHVLINMPHWTFL</sequence>
<reference evidence="3" key="1">
    <citation type="submission" date="2022-11" db="EMBL/GenBank/DDBJ databases">
        <title>Minimal conservation of predation-associated metabolite biosynthetic gene clusters underscores biosynthetic potential of Myxococcota including descriptions for ten novel species: Archangium lansinium sp. nov., Myxococcus landrumus sp. nov., Nannocystis bai.</title>
        <authorList>
            <person name="Ahearne A."/>
            <person name="Stevens C."/>
            <person name="Phillips K."/>
        </authorList>
    </citation>
    <scope>NUCLEOTIDE SEQUENCE</scope>
    <source>
        <strain evidence="3">Na p29</strain>
    </source>
</reference>
<evidence type="ECO:0000313" key="3">
    <source>
        <dbReference type="EMBL" id="MCY1009699.1"/>
    </source>
</evidence>
<dbReference type="Proteomes" id="UP001150924">
    <property type="component" value="Unassembled WGS sequence"/>
</dbReference>
<feature type="compositionally biased region" description="Low complexity" evidence="1">
    <location>
        <begin position="327"/>
        <end position="384"/>
    </location>
</feature>